<comment type="caution">
    <text evidence="1">The sequence shown here is derived from an EMBL/GenBank/DDBJ whole genome shotgun (WGS) entry which is preliminary data.</text>
</comment>
<name>A0A9D8KHE4_9DELT</name>
<reference evidence="1" key="2">
    <citation type="submission" date="2021-01" db="EMBL/GenBank/DDBJ databases">
        <authorList>
            <person name="Hahn C.R."/>
            <person name="Youssef N.H."/>
            <person name="Elshahed M."/>
        </authorList>
    </citation>
    <scope>NUCLEOTIDE SEQUENCE</scope>
    <source>
        <strain evidence="1">Zod_Metabat.24</strain>
    </source>
</reference>
<dbReference type="Proteomes" id="UP000809273">
    <property type="component" value="Unassembled WGS sequence"/>
</dbReference>
<proteinExistence type="predicted"/>
<protein>
    <submittedName>
        <fullName evidence="1">Uncharacterized protein</fullName>
    </submittedName>
</protein>
<sequence>MTLYYKDEDFELTIYDDRVLAVVEENGLKNMKKACILLRNKTVRLVKTSPASGRIYFRRRGRPEKRGEVKGIGDYIVHRASAPGEPPATDRGLLIMSCDWRVSKDEEGILGEAGSNVKYDDALEFGSVNMAPRPHWRPALNNNREKLVETIVKGLIPDYE</sequence>
<dbReference type="EMBL" id="JAFGIX010000082">
    <property type="protein sequence ID" value="MBN1574552.1"/>
    <property type="molecule type" value="Genomic_DNA"/>
</dbReference>
<evidence type="ECO:0000313" key="1">
    <source>
        <dbReference type="EMBL" id="MBN1574552.1"/>
    </source>
</evidence>
<gene>
    <name evidence="1" type="ORF">JW984_15250</name>
</gene>
<organism evidence="1 2">
    <name type="scientific">Candidatus Zymogenus saltonus</name>
    <dbReference type="NCBI Taxonomy" id="2844893"/>
    <lineage>
        <taxon>Bacteria</taxon>
        <taxon>Deltaproteobacteria</taxon>
        <taxon>Candidatus Zymogenia</taxon>
        <taxon>Candidatus Zymogeniales</taxon>
        <taxon>Candidatus Zymogenaceae</taxon>
        <taxon>Candidatus Zymogenus</taxon>
    </lineage>
</organism>
<reference evidence="1" key="1">
    <citation type="journal article" date="2021" name="Environ. Microbiol.">
        <title>Genomic characterization of three novel Desulfobacterota classes expand the metabolic and phylogenetic diversity of the phylum.</title>
        <authorList>
            <person name="Murphy C.L."/>
            <person name="Biggerstaff J."/>
            <person name="Eichhorn A."/>
            <person name="Ewing E."/>
            <person name="Shahan R."/>
            <person name="Soriano D."/>
            <person name="Stewart S."/>
            <person name="VanMol K."/>
            <person name="Walker R."/>
            <person name="Walters P."/>
            <person name="Elshahed M.S."/>
            <person name="Youssef N.H."/>
        </authorList>
    </citation>
    <scope>NUCLEOTIDE SEQUENCE</scope>
    <source>
        <strain evidence="1">Zod_Metabat.24</strain>
    </source>
</reference>
<dbReference type="AlphaFoldDB" id="A0A9D8KHE4"/>
<accession>A0A9D8KHE4</accession>
<evidence type="ECO:0000313" key="2">
    <source>
        <dbReference type="Proteomes" id="UP000809273"/>
    </source>
</evidence>